<keyword evidence="4" id="KW-0805">Transcription regulation</keyword>
<dbReference type="GO" id="GO:0003712">
    <property type="term" value="F:transcription coregulator activity"/>
    <property type="evidence" value="ECO:0007669"/>
    <property type="project" value="TreeGrafter"/>
</dbReference>
<feature type="compositionally biased region" description="Polar residues" evidence="9">
    <location>
        <begin position="1028"/>
        <end position="1042"/>
    </location>
</feature>
<proteinExistence type="inferred from homology"/>
<dbReference type="Pfam" id="PF11277">
    <property type="entry name" value="Med24_N"/>
    <property type="match status" value="1"/>
</dbReference>
<dbReference type="EMBL" id="OB660581">
    <property type="protein sequence ID" value="CAD7225471.1"/>
    <property type="molecule type" value="Genomic_DNA"/>
</dbReference>
<keyword evidence="5" id="KW-0010">Activator</keyword>
<evidence type="ECO:0000256" key="9">
    <source>
        <dbReference type="SAM" id="MobiDB-lite"/>
    </source>
</evidence>
<comment type="similarity">
    <text evidence="2">Belongs to the Mediator complex subunit 24 family.</text>
</comment>
<evidence type="ECO:0000313" key="10">
    <source>
        <dbReference type="EMBL" id="CAD7225471.1"/>
    </source>
</evidence>
<organism evidence="10">
    <name type="scientific">Cyprideis torosa</name>
    <dbReference type="NCBI Taxonomy" id="163714"/>
    <lineage>
        <taxon>Eukaryota</taxon>
        <taxon>Metazoa</taxon>
        <taxon>Ecdysozoa</taxon>
        <taxon>Arthropoda</taxon>
        <taxon>Crustacea</taxon>
        <taxon>Oligostraca</taxon>
        <taxon>Ostracoda</taxon>
        <taxon>Podocopa</taxon>
        <taxon>Podocopida</taxon>
        <taxon>Cytherocopina</taxon>
        <taxon>Cytheroidea</taxon>
        <taxon>Cytherideidae</taxon>
        <taxon>Cyprideis</taxon>
    </lineage>
</organism>
<dbReference type="GO" id="GO:0060261">
    <property type="term" value="P:positive regulation of transcription initiation by RNA polymerase II"/>
    <property type="evidence" value="ECO:0007669"/>
    <property type="project" value="TreeGrafter"/>
</dbReference>
<dbReference type="GO" id="GO:0016592">
    <property type="term" value="C:mediator complex"/>
    <property type="evidence" value="ECO:0007669"/>
    <property type="project" value="InterPro"/>
</dbReference>
<accession>A0A7R8W6W9</accession>
<name>A0A7R8W6W9_9CRUS</name>
<dbReference type="PANTHER" id="PTHR12898:SF1">
    <property type="entry name" value="MEDIATOR OF RNA POLYMERASE II TRANSCRIPTION SUBUNIT 24"/>
    <property type="match status" value="1"/>
</dbReference>
<evidence type="ECO:0000256" key="4">
    <source>
        <dbReference type="ARBA" id="ARBA00023015"/>
    </source>
</evidence>
<keyword evidence="7" id="KW-0539">Nucleus</keyword>
<evidence type="ECO:0000256" key="8">
    <source>
        <dbReference type="ARBA" id="ARBA00031960"/>
    </source>
</evidence>
<gene>
    <name evidence="10" type="ORF">CTOB1V02_LOCUS3411</name>
</gene>
<sequence length="1048" mass="115336">MVHTGDVKPDLTSGAFPLNNSKDSSVSKFILRAWKERWSDIQWAIQVKGIQEKTERRALTFSLLEQACVGPGSNERLLGYLKHGLATRMSTYEDLVEAFNRLKCYEKPKCVSGLLRLTRDTFHLTSAKTLCPLLHWVLVRACSFPDNEEIQKLVMTEILEKFTSSSYQQAILQIAREDDHKLTDEILQKLKQCETNNSSAVSRLITVLQNEKGTLVECPLSRRDASSPTGAYHIHHQGSPSSLHTSPGLLPYVPESNSPHSQLVFSVISIHLSDVSSSDDVMFQTLLALGHSFNMTLTDLFSEILHACFLGLSLPSSPNASFPGILVARGQNIRYASLLLFKLPALFRRLKDSLKPSENIGGKAMVELVEALDRLVTEASAMLDVADTHGNCSSMERVLSYWQKEGIVSAEDAQGILRKRVRPAPPRRMLADAMLGDICPALNPLVRAEASVETVVKALSNSDPGKNGDQLLNTLTELTAAQTLNLDAVLAVAHVQGHMQSFVQEMWRLLQSSSSAPDPSVGDDIYDYAFLLLSRVSVEYGEDCLRKLVLDKSLGLSLFPFQFILTLGSQSASLAFWKKFQRSPPWDGSSEVVSSLLHRSLRTPRGEPVHIQTGADLSAVPMVLEKILDGASQGFLSSEVLTQAIINLGRSLGSARLIVGSFLSFRSREAPLDSQDQLRTLAKEVLALTTTDSSASLRNRQALVQPILQDLLTCSLLDPVTSAGLDEPLSDEFSEAFKRCWEQGWILPRDACLLKNLLERGGPEWFVVCVLHEIVASIYPADQDKAMILALAIFYVNLDRLCLALLTDVLPSSLFSRSSVGFFTDPKGPLIAQLTVLVSYAAIGFCTKQDLGITRFHFQEEVTEEVDTPMKDEQDDETSPDAKIMKLSECLNASNDNGSGSSSGKSLNGSMKVEIGSALLDFFHSLLSVSADPKVGHRHHFLWKLLSHIPLLRGTNLLAGFVPPVMLTQAVERAPEALSYESLLSLCDLRSVLGRERAADLMRLKKQLMARNQRINDVEALRKQCGFSPSSCRGTTSPTSIDASKETS</sequence>
<evidence type="ECO:0000256" key="5">
    <source>
        <dbReference type="ARBA" id="ARBA00023159"/>
    </source>
</evidence>
<evidence type="ECO:0000256" key="6">
    <source>
        <dbReference type="ARBA" id="ARBA00023163"/>
    </source>
</evidence>
<comment type="subcellular location">
    <subcellularLocation>
        <location evidence="1">Nucleus</location>
    </subcellularLocation>
</comment>
<feature type="region of interest" description="Disordered" evidence="9">
    <location>
        <begin position="1028"/>
        <end position="1048"/>
    </location>
</feature>
<evidence type="ECO:0000256" key="2">
    <source>
        <dbReference type="ARBA" id="ARBA00007864"/>
    </source>
</evidence>
<protein>
    <recommendedName>
        <fullName evidence="3">Mediator of RNA polymerase II transcription subunit 24</fullName>
    </recommendedName>
    <alternativeName>
        <fullName evidence="8">Mediator complex subunit 24</fullName>
    </alternativeName>
</protein>
<dbReference type="InterPro" id="IPR021429">
    <property type="entry name" value="Mediator_Med24"/>
</dbReference>
<evidence type="ECO:0000256" key="7">
    <source>
        <dbReference type="ARBA" id="ARBA00023242"/>
    </source>
</evidence>
<reference evidence="10" key="1">
    <citation type="submission" date="2020-11" db="EMBL/GenBank/DDBJ databases">
        <authorList>
            <person name="Tran Van P."/>
        </authorList>
    </citation>
    <scope>NUCLEOTIDE SEQUENCE</scope>
</reference>
<dbReference type="PANTHER" id="PTHR12898">
    <property type="entry name" value="MEDIATOR OF RNA POLYMERASE II TRANSCRIPTION SUBUNIT 24"/>
    <property type="match status" value="1"/>
</dbReference>
<evidence type="ECO:0000256" key="3">
    <source>
        <dbReference type="ARBA" id="ARBA00019693"/>
    </source>
</evidence>
<dbReference type="AlphaFoldDB" id="A0A7R8W6W9"/>
<keyword evidence="6" id="KW-0804">Transcription</keyword>
<dbReference type="OrthoDB" id="21216at2759"/>
<evidence type="ECO:0000256" key="1">
    <source>
        <dbReference type="ARBA" id="ARBA00004123"/>
    </source>
</evidence>